<dbReference type="RefSeq" id="WP_066235641.1">
    <property type="nucleotide sequence ID" value="NZ_CP066701.1"/>
</dbReference>
<dbReference type="EMBL" id="CP066701">
    <property type="protein sequence ID" value="QQX24887.1"/>
    <property type="molecule type" value="Genomic_DNA"/>
</dbReference>
<protein>
    <submittedName>
        <fullName evidence="1">Uncharacterized protein</fullName>
    </submittedName>
</protein>
<organism evidence="1 3">
    <name type="scientific">Heyndrickxia sporothermodurans</name>
    <dbReference type="NCBI Taxonomy" id="46224"/>
    <lineage>
        <taxon>Bacteria</taxon>
        <taxon>Bacillati</taxon>
        <taxon>Bacillota</taxon>
        <taxon>Bacilli</taxon>
        <taxon>Bacillales</taxon>
        <taxon>Bacillaceae</taxon>
        <taxon>Heyndrickxia</taxon>
    </lineage>
</organism>
<sequence>MIVHDIFTKKQTIVTYSINELKQMYDDGTLKLKEVQQHQVREIKKYITENATGGHIFFPPLVANTEVGALLRDSKPTKLSIIDGTQRIKAFLQLEEFIAKALKSDNPVESKLGFKLRYVLSNTELALQLFEGLSQKEEDQLYIDLNTKGKKVSLSKRIAYDSRNEINRITNKVLQLNHQLLEAGVEMEKRAIIRPSNKKLLSLSQLRQLVEIFMTGGSGKKADEIKNKLNLNTEEFIQLINCWFELLFKLYPANKIGNYHETIFASYTMLKSLVVYANKGLEHESFDKRQKTMTERMKALSKINWKRTNKEWEQFKGARKGRDQYYYLTNDKENINKIVNWLEQQGR</sequence>
<name>A0A150KKH8_9BACI</name>
<dbReference type="Pfam" id="PF14072">
    <property type="entry name" value="DndB"/>
    <property type="match status" value="1"/>
</dbReference>
<reference evidence="2 4" key="2">
    <citation type="submission" date="2020-12" db="EMBL/GenBank/DDBJ databases">
        <title>Taxonomic evaluation of the Bacillus sporothermodurans group of bacteria based on whole genome sequences.</title>
        <authorList>
            <person name="Fiedler G."/>
            <person name="Herbstmann A.-D."/>
            <person name="Doll E."/>
            <person name="Wenning M."/>
            <person name="Brinks E."/>
            <person name="Kabisch J."/>
            <person name="Breitenwieser F."/>
            <person name="Lappann M."/>
            <person name="Boehnlein C."/>
            <person name="Franz C."/>
        </authorList>
    </citation>
    <scope>NUCLEOTIDE SEQUENCE [LARGE SCALE GENOMIC DNA]</scope>
    <source>
        <strain evidence="2 4">DSM 10599</strain>
    </source>
</reference>
<evidence type="ECO:0000313" key="3">
    <source>
        <dbReference type="Proteomes" id="UP000075666"/>
    </source>
</evidence>
<reference evidence="1 3" key="1">
    <citation type="submission" date="2016-01" db="EMBL/GenBank/DDBJ databases">
        <title>Genome Sequences of Twelve Sporeforming Bacillus Species Isolated from Foods.</title>
        <authorList>
            <person name="Berendsen E.M."/>
            <person name="Wells-Bennik M.H."/>
            <person name="Krawcyk A.O."/>
            <person name="De Jong A."/>
            <person name="Holsappel S."/>
            <person name="Eijlander R.T."/>
            <person name="Kuipers O.P."/>
        </authorList>
    </citation>
    <scope>NUCLEOTIDE SEQUENCE [LARGE SCALE GENOMIC DNA]</scope>
    <source>
        <strain evidence="1 3">B4102</strain>
    </source>
</reference>
<dbReference type="OrthoDB" id="7831443at2"/>
<evidence type="ECO:0000313" key="2">
    <source>
        <dbReference type="EMBL" id="QQX24887.1"/>
    </source>
</evidence>
<dbReference type="EMBL" id="LQYN01000129">
    <property type="protein sequence ID" value="KYC89948.1"/>
    <property type="molecule type" value="Genomic_DNA"/>
</dbReference>
<gene>
    <name evidence="1" type="ORF">B4102_3955</name>
    <name evidence="2" type="ORF">JGZ69_19480</name>
</gene>
<dbReference type="STRING" id="46224.B4102_3955"/>
<dbReference type="AlphaFoldDB" id="A0A150KKH8"/>
<keyword evidence="3" id="KW-1185">Reference proteome</keyword>
<accession>A0A150KKH8</accession>
<dbReference type="InterPro" id="IPR017642">
    <property type="entry name" value="DNA_S_mod_DndB"/>
</dbReference>
<dbReference type="KEGG" id="hspo:JGZ69_19480"/>
<evidence type="ECO:0000313" key="4">
    <source>
        <dbReference type="Proteomes" id="UP000595512"/>
    </source>
</evidence>
<dbReference type="PATRIC" id="fig|46224.3.peg.1100"/>
<proteinExistence type="predicted"/>
<dbReference type="Proteomes" id="UP000075666">
    <property type="component" value="Unassembled WGS sequence"/>
</dbReference>
<evidence type="ECO:0000313" key="1">
    <source>
        <dbReference type="EMBL" id="KYC89948.1"/>
    </source>
</evidence>
<dbReference type="Proteomes" id="UP000595512">
    <property type="component" value="Chromosome"/>
</dbReference>